<keyword evidence="3" id="KW-0223">Dioxygenase</keyword>
<keyword evidence="1" id="KW-0479">Metal-binding</keyword>
<accession>A0A1K2H6L9</accession>
<sequence length="129" mass="14861">MLHHVEIYVSDLARSSAFWNPFMQQLGYEVEHWSGGINYTQGNTYLCFLQAPSEHLAAGYHRKRVGLNHLAFHGKSRRHIDQMAEWVKSAGYTVLYESEYPYASGPDYYALYCEDPDRIKVEVVAPNEA</sequence>
<keyword evidence="4" id="KW-1185">Reference proteome</keyword>
<name>A0A1K2H6L9_9NEIS</name>
<keyword evidence="3" id="KW-0560">Oxidoreductase</keyword>
<protein>
    <submittedName>
        <fullName evidence="3">Catechol 2,3-dioxygenase</fullName>
    </submittedName>
</protein>
<gene>
    <name evidence="3" type="ORF">SAMN02745887_00521</name>
</gene>
<dbReference type="STRING" id="1121279.SAMN02745887_00521"/>
<evidence type="ECO:0000259" key="2">
    <source>
        <dbReference type="PROSITE" id="PS51819"/>
    </source>
</evidence>
<dbReference type="InterPro" id="IPR051332">
    <property type="entry name" value="Fosfomycin_Res_Enzymes"/>
</dbReference>
<dbReference type="Pfam" id="PF00903">
    <property type="entry name" value="Glyoxalase"/>
    <property type="match status" value="1"/>
</dbReference>
<dbReference type="PANTHER" id="PTHR36113:SF6">
    <property type="entry name" value="FOSFOMYCIN RESISTANCE PROTEIN FOSX"/>
    <property type="match status" value="1"/>
</dbReference>
<dbReference type="Proteomes" id="UP000186513">
    <property type="component" value="Unassembled WGS sequence"/>
</dbReference>
<dbReference type="Gene3D" id="3.10.180.10">
    <property type="entry name" value="2,3-Dihydroxybiphenyl 1,2-Dioxygenase, domain 1"/>
    <property type="match status" value="1"/>
</dbReference>
<dbReference type="EMBL" id="FPKR01000002">
    <property type="protein sequence ID" value="SFZ72047.1"/>
    <property type="molecule type" value="Genomic_DNA"/>
</dbReference>
<dbReference type="SUPFAM" id="SSF54593">
    <property type="entry name" value="Glyoxalase/Bleomycin resistance protein/Dihydroxybiphenyl dioxygenase"/>
    <property type="match status" value="1"/>
</dbReference>
<reference evidence="3 4" key="1">
    <citation type="submission" date="2016-11" db="EMBL/GenBank/DDBJ databases">
        <authorList>
            <person name="Jaros S."/>
            <person name="Januszkiewicz K."/>
            <person name="Wedrychowicz H."/>
        </authorList>
    </citation>
    <scope>NUCLEOTIDE SEQUENCE [LARGE SCALE GENOMIC DNA]</scope>
    <source>
        <strain evidence="3 4">DSM 18899</strain>
    </source>
</reference>
<dbReference type="InterPro" id="IPR029068">
    <property type="entry name" value="Glyas_Bleomycin-R_OHBP_Dase"/>
</dbReference>
<dbReference type="OrthoDB" id="9800438at2"/>
<evidence type="ECO:0000313" key="3">
    <source>
        <dbReference type="EMBL" id="SFZ72047.1"/>
    </source>
</evidence>
<feature type="domain" description="VOC" evidence="2">
    <location>
        <begin position="1"/>
        <end position="126"/>
    </location>
</feature>
<dbReference type="PANTHER" id="PTHR36113">
    <property type="entry name" value="LYASE, PUTATIVE-RELATED-RELATED"/>
    <property type="match status" value="1"/>
</dbReference>
<dbReference type="InterPro" id="IPR004360">
    <property type="entry name" value="Glyas_Fos-R_dOase_dom"/>
</dbReference>
<dbReference type="InterPro" id="IPR037523">
    <property type="entry name" value="VOC_core"/>
</dbReference>
<dbReference type="AlphaFoldDB" id="A0A1K2H6L9"/>
<dbReference type="RefSeq" id="WP_072427070.1">
    <property type="nucleotide sequence ID" value="NZ_FPKR01000002.1"/>
</dbReference>
<dbReference type="PROSITE" id="PS51819">
    <property type="entry name" value="VOC"/>
    <property type="match status" value="1"/>
</dbReference>
<evidence type="ECO:0000256" key="1">
    <source>
        <dbReference type="ARBA" id="ARBA00022723"/>
    </source>
</evidence>
<dbReference type="GO" id="GO:0051213">
    <property type="term" value="F:dioxygenase activity"/>
    <property type="evidence" value="ECO:0007669"/>
    <property type="project" value="UniProtKB-KW"/>
</dbReference>
<evidence type="ECO:0000313" key="4">
    <source>
        <dbReference type="Proteomes" id="UP000186513"/>
    </source>
</evidence>
<organism evidence="3 4">
    <name type="scientific">Chitinimonas taiwanensis DSM 18899</name>
    <dbReference type="NCBI Taxonomy" id="1121279"/>
    <lineage>
        <taxon>Bacteria</taxon>
        <taxon>Pseudomonadati</taxon>
        <taxon>Pseudomonadota</taxon>
        <taxon>Betaproteobacteria</taxon>
        <taxon>Neisseriales</taxon>
        <taxon>Chitinibacteraceae</taxon>
        <taxon>Chitinimonas</taxon>
    </lineage>
</organism>
<proteinExistence type="predicted"/>
<dbReference type="GO" id="GO:0046872">
    <property type="term" value="F:metal ion binding"/>
    <property type="evidence" value="ECO:0007669"/>
    <property type="project" value="UniProtKB-KW"/>
</dbReference>